<name>A0A8H3JAB6_9LECA</name>
<accession>A0A8H3JAB6</accession>
<dbReference type="GO" id="GO:0006406">
    <property type="term" value="P:mRNA export from nucleus"/>
    <property type="evidence" value="ECO:0007669"/>
    <property type="project" value="InterPro"/>
</dbReference>
<dbReference type="Proteomes" id="UP000664203">
    <property type="component" value="Unassembled WGS sequence"/>
</dbReference>
<feature type="repeat" description="WD" evidence="4">
    <location>
        <begin position="205"/>
        <end position="237"/>
    </location>
</feature>
<evidence type="ECO:0000313" key="6">
    <source>
        <dbReference type="Proteomes" id="UP000664203"/>
    </source>
</evidence>
<dbReference type="AlphaFoldDB" id="A0A8H3JAB6"/>
<dbReference type="Gene3D" id="2.130.10.10">
    <property type="entry name" value="YVTN repeat-like/Quinoprotein amine dehydrogenase"/>
    <property type="match status" value="2"/>
</dbReference>
<dbReference type="SMART" id="SM00320">
    <property type="entry name" value="WD40"/>
    <property type="match status" value="4"/>
</dbReference>
<dbReference type="PROSITE" id="PS50082">
    <property type="entry name" value="WD_REPEATS_2"/>
    <property type="match status" value="3"/>
</dbReference>
<proteinExistence type="inferred from homology"/>
<feature type="repeat" description="WD" evidence="4">
    <location>
        <begin position="40"/>
        <end position="74"/>
    </location>
</feature>
<dbReference type="GO" id="GO:0000445">
    <property type="term" value="C:THO complex part of transcription export complex"/>
    <property type="evidence" value="ECO:0007669"/>
    <property type="project" value="TreeGrafter"/>
</dbReference>
<evidence type="ECO:0000256" key="4">
    <source>
        <dbReference type="PROSITE-ProRule" id="PRU00221"/>
    </source>
</evidence>
<gene>
    <name evidence="5" type="ORF">ALECFALPRED_000854</name>
</gene>
<dbReference type="EMBL" id="CAJPDR010001152">
    <property type="protein sequence ID" value="CAF9943646.1"/>
    <property type="molecule type" value="Genomic_DNA"/>
</dbReference>
<protein>
    <recommendedName>
        <fullName evidence="7">WD40 repeat-like protein</fullName>
    </recommendedName>
</protein>
<keyword evidence="1 4" id="KW-0853">WD repeat</keyword>
<dbReference type="InterPro" id="IPR001680">
    <property type="entry name" value="WD40_rpt"/>
</dbReference>
<evidence type="ECO:0000313" key="5">
    <source>
        <dbReference type="EMBL" id="CAF9943646.1"/>
    </source>
</evidence>
<dbReference type="InterPro" id="IPR036322">
    <property type="entry name" value="WD40_repeat_dom_sf"/>
</dbReference>
<evidence type="ECO:0008006" key="7">
    <source>
        <dbReference type="Google" id="ProtNLM"/>
    </source>
</evidence>
<dbReference type="Pfam" id="PF00400">
    <property type="entry name" value="WD40"/>
    <property type="match status" value="4"/>
</dbReference>
<sequence>MAPPHPRRPIAKDRFAALFPTLKVQTYHDPASRGPGSHTIRTIAWNPTGHLIATGSADRTLRIWNPEKPQVKNSTELRGHTGGIERVAWNPTKEAELASVSSDGSCRFWDVRSKTCTAIVQLGGEGLTIAWAADGSAVMVGRKDDTLVPITIHPTPTAQPSHAPALQTNQCTFNHTSPPSHLLLTRGDGSVTIASYPSLQTLHTLHAHTSSCLSLALSPTSRYLAIGGSDALISLYDTTDWVCKRTLTNLTGAVKSVGFSFDGSFVVGGSDEGNVLEVAHTESGEYVGKVDIGASGGCGVVAWHPGRYWIAWAGEGAGLKILGAAGGQL</sequence>
<dbReference type="InterPro" id="IPR019775">
    <property type="entry name" value="WD40_repeat_CS"/>
</dbReference>
<evidence type="ECO:0000256" key="2">
    <source>
        <dbReference type="ARBA" id="ARBA00022737"/>
    </source>
</evidence>
<evidence type="ECO:0000256" key="1">
    <source>
        <dbReference type="ARBA" id="ARBA00022574"/>
    </source>
</evidence>
<dbReference type="SUPFAM" id="SSF50978">
    <property type="entry name" value="WD40 repeat-like"/>
    <property type="match status" value="1"/>
</dbReference>
<dbReference type="InterPro" id="IPR015943">
    <property type="entry name" value="WD40/YVTN_repeat-like_dom_sf"/>
</dbReference>
<dbReference type="PROSITE" id="PS00678">
    <property type="entry name" value="WD_REPEATS_1"/>
    <property type="match status" value="1"/>
</dbReference>
<dbReference type="InterPro" id="IPR040132">
    <property type="entry name" value="Tex1/THOC3"/>
</dbReference>
<keyword evidence="6" id="KW-1185">Reference proteome</keyword>
<organism evidence="5 6">
    <name type="scientific">Alectoria fallacina</name>
    <dbReference type="NCBI Taxonomy" id="1903189"/>
    <lineage>
        <taxon>Eukaryota</taxon>
        <taxon>Fungi</taxon>
        <taxon>Dikarya</taxon>
        <taxon>Ascomycota</taxon>
        <taxon>Pezizomycotina</taxon>
        <taxon>Lecanoromycetes</taxon>
        <taxon>OSLEUM clade</taxon>
        <taxon>Lecanoromycetidae</taxon>
        <taxon>Lecanorales</taxon>
        <taxon>Lecanorineae</taxon>
        <taxon>Parmeliaceae</taxon>
        <taxon>Alectoria</taxon>
    </lineage>
</organism>
<comment type="caution">
    <text evidence="5">The sequence shown here is derived from an EMBL/GenBank/DDBJ whole genome shotgun (WGS) entry which is preliminary data.</text>
</comment>
<dbReference type="PROSITE" id="PS50294">
    <property type="entry name" value="WD_REPEATS_REGION"/>
    <property type="match status" value="2"/>
</dbReference>
<evidence type="ECO:0000256" key="3">
    <source>
        <dbReference type="ARBA" id="ARBA00046343"/>
    </source>
</evidence>
<keyword evidence="2" id="KW-0677">Repeat</keyword>
<feature type="repeat" description="WD" evidence="4">
    <location>
        <begin position="77"/>
        <end position="119"/>
    </location>
</feature>
<dbReference type="PANTHER" id="PTHR22839">
    <property type="entry name" value="THO COMPLEX SUBUNIT 3 THO3"/>
    <property type="match status" value="1"/>
</dbReference>
<dbReference type="PANTHER" id="PTHR22839:SF0">
    <property type="entry name" value="THO COMPLEX SUBUNIT 3"/>
    <property type="match status" value="1"/>
</dbReference>
<dbReference type="OrthoDB" id="340259at2759"/>
<comment type="similarity">
    <text evidence="3">Belongs to the THOC3 family.</text>
</comment>
<reference evidence="5" key="1">
    <citation type="submission" date="2021-03" db="EMBL/GenBank/DDBJ databases">
        <authorList>
            <person name="Tagirdzhanova G."/>
        </authorList>
    </citation>
    <scope>NUCLEOTIDE SEQUENCE</scope>
</reference>